<dbReference type="Proteomes" id="UP000535509">
    <property type="component" value="Unassembled WGS sequence"/>
</dbReference>
<dbReference type="RefSeq" id="WP_011732335.1">
    <property type="nucleotide sequence ID" value="NZ_AACCWO020000050.1"/>
</dbReference>
<gene>
    <name evidence="12" type="ORF">CX802_02620</name>
</gene>
<evidence type="ECO:0000259" key="10">
    <source>
        <dbReference type="Pfam" id="PF00593"/>
    </source>
</evidence>
<dbReference type="InterPro" id="IPR012910">
    <property type="entry name" value="Plug_dom"/>
</dbReference>
<feature type="domain" description="TonB-dependent receptor plug" evidence="11">
    <location>
        <begin position="38"/>
        <end position="145"/>
    </location>
</feature>
<dbReference type="GO" id="GO:0009279">
    <property type="term" value="C:cell outer membrane"/>
    <property type="evidence" value="ECO:0007669"/>
    <property type="project" value="UniProtKB-SubCell"/>
</dbReference>
<proteinExistence type="inferred from homology"/>
<evidence type="ECO:0000256" key="5">
    <source>
        <dbReference type="ARBA" id="ARBA00023077"/>
    </source>
</evidence>
<keyword evidence="13" id="KW-1185">Reference proteome</keyword>
<name>A0A5L8J8S0_CAMFE</name>
<dbReference type="Pfam" id="PF00593">
    <property type="entry name" value="TonB_dep_Rec_b-barrel"/>
    <property type="match status" value="1"/>
</dbReference>
<keyword evidence="3 8" id="KW-1134">Transmembrane beta strand</keyword>
<evidence type="ECO:0000259" key="11">
    <source>
        <dbReference type="Pfam" id="PF07715"/>
    </source>
</evidence>
<keyword evidence="2 8" id="KW-0813">Transport</keyword>
<dbReference type="InterPro" id="IPR036942">
    <property type="entry name" value="Beta-barrel_TonB_sf"/>
</dbReference>
<evidence type="ECO:0000256" key="7">
    <source>
        <dbReference type="ARBA" id="ARBA00023237"/>
    </source>
</evidence>
<comment type="similarity">
    <text evidence="8 9">Belongs to the TonB-dependent receptor family.</text>
</comment>
<comment type="subcellular location">
    <subcellularLocation>
        <location evidence="1 8">Cell outer membrane</location>
        <topology evidence="1 8">Multi-pass membrane protein</topology>
    </subcellularLocation>
</comment>
<keyword evidence="7 8" id="KW-0998">Cell outer membrane</keyword>
<dbReference type="InterPro" id="IPR039426">
    <property type="entry name" value="TonB-dep_rcpt-like"/>
</dbReference>
<dbReference type="GO" id="GO:0044718">
    <property type="term" value="P:siderophore transmembrane transport"/>
    <property type="evidence" value="ECO:0007669"/>
    <property type="project" value="TreeGrafter"/>
</dbReference>
<dbReference type="Gene3D" id="2.40.170.20">
    <property type="entry name" value="TonB-dependent receptor, beta-barrel domain"/>
    <property type="match status" value="1"/>
</dbReference>
<dbReference type="GeneID" id="61065570"/>
<evidence type="ECO:0000256" key="2">
    <source>
        <dbReference type="ARBA" id="ARBA00022448"/>
    </source>
</evidence>
<evidence type="ECO:0000256" key="1">
    <source>
        <dbReference type="ARBA" id="ARBA00004571"/>
    </source>
</evidence>
<organism evidence="12 13">
    <name type="scientific">Campylobacter fetus</name>
    <dbReference type="NCBI Taxonomy" id="196"/>
    <lineage>
        <taxon>Bacteria</taxon>
        <taxon>Pseudomonadati</taxon>
        <taxon>Campylobacterota</taxon>
        <taxon>Epsilonproteobacteria</taxon>
        <taxon>Campylobacterales</taxon>
        <taxon>Campylobacteraceae</taxon>
        <taxon>Campylobacter</taxon>
    </lineage>
</organism>
<dbReference type="InterPro" id="IPR000531">
    <property type="entry name" value="Beta-barrel_TonB"/>
</dbReference>
<comment type="caution">
    <text evidence="12">The sequence shown here is derived from an EMBL/GenBank/DDBJ whole genome shotgun (WGS) entry which is preliminary data.</text>
</comment>
<evidence type="ECO:0000256" key="6">
    <source>
        <dbReference type="ARBA" id="ARBA00023136"/>
    </source>
</evidence>
<keyword evidence="12" id="KW-0675">Receptor</keyword>
<feature type="domain" description="TonB-dependent receptor-like beta-barrel" evidence="10">
    <location>
        <begin position="201"/>
        <end position="632"/>
    </location>
</feature>
<sequence>MLKKITICSLSAATLVFGTQIRLDTTVISTSGFETKLKDEVRNVIVITSEDIQNKGYKNVEEILEAEPSISFIDPGFGRTIDMRGQGINSNFSTKIMLNGVALNMLDTSHATVPINTISVDDIEQIEIIPGGGSVLYGNGTSGGVINIITKNQPRDFYTNLSTKFGSYNYKDLNFAVGGMANDDLFLKFNAKKFDEKGYRDGEKNRGYYTSGGATYQINDNQSIVLNSSYYNATTSTLNALSKAQVNSDPKQGGKKTTKDETRLDLTLDYALKYGDYVDFHIFPYYQKIKQELDDNSGFEDKKYGINLKNRMDYGNGELIYGYEYYINKGLRYRNNQGSRRGVTVKNSINVDLEKKSHSIYVMDNHHFNDWFSISSGYRFEKASYDLDRSSITNIYMPNSTRPMTTVKNIANQPDTNNHAFEITPNLKYSDTGNIYFKFERGFYSASPTQLTNSVRPQGATRGSVYKFNNLKSEIFYTYEIGAKDYFLGSYMSATAFITDKKNEIRNIMEEDHTLWRFINLDKTRRLGIELYASQYMLDNDLSLKQTYSYVDAKITSGEFNNKRIPLAAKHKLVFGADYKVIRNLNVFGDIKYFSDMLDNGYEKINSKTIVDIGAKYSFPKGFLVIAGIKNLFDKRYFTYQDKIKDQYKPANARNYYVEFKYVY</sequence>
<evidence type="ECO:0000313" key="12">
    <source>
        <dbReference type="EMBL" id="EAI8858747.1"/>
    </source>
</evidence>
<dbReference type="PROSITE" id="PS52016">
    <property type="entry name" value="TONB_DEPENDENT_REC_3"/>
    <property type="match status" value="1"/>
</dbReference>
<keyword evidence="5 9" id="KW-0798">TonB box</keyword>
<evidence type="ECO:0000256" key="4">
    <source>
        <dbReference type="ARBA" id="ARBA00022692"/>
    </source>
</evidence>
<protein>
    <submittedName>
        <fullName evidence="12">TonB-dependent receptor</fullName>
    </submittedName>
</protein>
<accession>A0A5L8J8S0</accession>
<evidence type="ECO:0000256" key="8">
    <source>
        <dbReference type="PROSITE-ProRule" id="PRU01360"/>
    </source>
</evidence>
<dbReference type="OMA" id="QVSFNAN"/>
<dbReference type="PANTHER" id="PTHR30069">
    <property type="entry name" value="TONB-DEPENDENT OUTER MEMBRANE RECEPTOR"/>
    <property type="match status" value="1"/>
</dbReference>
<dbReference type="SUPFAM" id="SSF56935">
    <property type="entry name" value="Porins"/>
    <property type="match status" value="1"/>
</dbReference>
<reference evidence="12 13" key="1">
    <citation type="submission" date="2018-06" db="EMBL/GenBank/DDBJ databases">
        <authorList>
            <consortium name="PulseNet: The National Subtyping Network for Foodborne Disease Surveillance"/>
            <person name="Tarr C.L."/>
            <person name="Trees E."/>
            <person name="Katz L.S."/>
            <person name="Carleton-Romer H.A."/>
            <person name="Stroika S."/>
            <person name="Kucerova Z."/>
            <person name="Roache K.F."/>
            <person name="Sabol A.L."/>
            <person name="Besser J."/>
            <person name="Gerner-Smidt P."/>
        </authorList>
    </citation>
    <scope>NUCLEOTIDE SEQUENCE [LARGE SCALE GENOMIC DNA]</scope>
    <source>
        <strain evidence="12 13">PNUSAC001503</strain>
    </source>
</reference>
<evidence type="ECO:0000256" key="3">
    <source>
        <dbReference type="ARBA" id="ARBA00022452"/>
    </source>
</evidence>
<dbReference type="CDD" id="cd01347">
    <property type="entry name" value="ligand_gated_channel"/>
    <property type="match status" value="1"/>
</dbReference>
<dbReference type="AlphaFoldDB" id="A0A5L8J8S0"/>
<keyword evidence="6 8" id="KW-0472">Membrane</keyword>
<evidence type="ECO:0000256" key="9">
    <source>
        <dbReference type="RuleBase" id="RU003357"/>
    </source>
</evidence>
<dbReference type="GO" id="GO:0015344">
    <property type="term" value="F:siderophore uptake transmembrane transporter activity"/>
    <property type="evidence" value="ECO:0007669"/>
    <property type="project" value="TreeGrafter"/>
</dbReference>
<evidence type="ECO:0000313" key="13">
    <source>
        <dbReference type="Proteomes" id="UP000535509"/>
    </source>
</evidence>
<dbReference type="Gene3D" id="2.170.130.10">
    <property type="entry name" value="TonB-dependent receptor, plug domain"/>
    <property type="match status" value="1"/>
</dbReference>
<dbReference type="Pfam" id="PF07715">
    <property type="entry name" value="Plug"/>
    <property type="match status" value="1"/>
</dbReference>
<dbReference type="PANTHER" id="PTHR30069:SF27">
    <property type="entry name" value="BLL4766 PROTEIN"/>
    <property type="match status" value="1"/>
</dbReference>
<keyword evidence="4 8" id="KW-0812">Transmembrane</keyword>
<dbReference type="EMBL" id="AABTCC010000005">
    <property type="protein sequence ID" value="EAI8858747.1"/>
    <property type="molecule type" value="Genomic_DNA"/>
</dbReference>
<dbReference type="InterPro" id="IPR037066">
    <property type="entry name" value="Plug_dom_sf"/>
</dbReference>